<dbReference type="InterPro" id="IPR050208">
    <property type="entry name" value="MHC_class-I_related"/>
</dbReference>
<evidence type="ECO:0000313" key="4">
    <source>
        <dbReference type="Proteomes" id="UP000314294"/>
    </source>
</evidence>
<dbReference type="Proteomes" id="UP000314294">
    <property type="component" value="Unassembled WGS sequence"/>
</dbReference>
<dbReference type="GO" id="GO:0009897">
    <property type="term" value="C:external side of plasma membrane"/>
    <property type="evidence" value="ECO:0007669"/>
    <property type="project" value="TreeGrafter"/>
</dbReference>
<protein>
    <submittedName>
        <fullName evidence="3">Class I histocompatibility antigen, F10 alpha chain</fullName>
    </submittedName>
</protein>
<dbReference type="Gene3D" id="3.30.500.10">
    <property type="entry name" value="MHC class I-like antigen recognition-like"/>
    <property type="match status" value="2"/>
</dbReference>
<keyword evidence="4" id="KW-1185">Reference proteome</keyword>
<dbReference type="AlphaFoldDB" id="A0A4Z2H863"/>
<dbReference type="OrthoDB" id="8936120at2759"/>
<dbReference type="InterPro" id="IPR011162">
    <property type="entry name" value="MHC_I/II-like_Ag-recog"/>
</dbReference>
<dbReference type="Pfam" id="PF00129">
    <property type="entry name" value="MHC_I"/>
    <property type="match status" value="1"/>
</dbReference>
<reference evidence="3 4" key="1">
    <citation type="submission" date="2019-03" db="EMBL/GenBank/DDBJ databases">
        <title>First draft genome of Liparis tanakae, snailfish: a comprehensive survey of snailfish specific genes.</title>
        <authorList>
            <person name="Kim W."/>
            <person name="Song I."/>
            <person name="Jeong J.-H."/>
            <person name="Kim D."/>
            <person name="Kim S."/>
            <person name="Ryu S."/>
            <person name="Song J.Y."/>
            <person name="Lee S.K."/>
        </authorList>
    </citation>
    <scope>NUCLEOTIDE SEQUENCE [LARGE SCALE GENOMIC DNA]</scope>
    <source>
        <tissue evidence="3">Muscle</tissue>
    </source>
</reference>
<accession>A0A4Z2H863</accession>
<evidence type="ECO:0000313" key="3">
    <source>
        <dbReference type="EMBL" id="TNN62078.1"/>
    </source>
</evidence>
<name>A0A4Z2H863_9TELE</name>
<feature type="domain" description="MHC class I-like antigen recognition-like" evidence="2">
    <location>
        <begin position="7"/>
        <end position="90"/>
    </location>
</feature>
<dbReference type="SUPFAM" id="SSF54452">
    <property type="entry name" value="MHC antigen-recognition domain"/>
    <property type="match status" value="1"/>
</dbReference>
<keyword evidence="1" id="KW-0325">Glycoprotein</keyword>
<evidence type="ECO:0000259" key="2">
    <source>
        <dbReference type="Pfam" id="PF00129"/>
    </source>
</evidence>
<dbReference type="InterPro" id="IPR011161">
    <property type="entry name" value="MHC_I-like_Ag-recog"/>
</dbReference>
<dbReference type="GO" id="GO:0006955">
    <property type="term" value="P:immune response"/>
    <property type="evidence" value="ECO:0007669"/>
    <property type="project" value="TreeGrafter"/>
</dbReference>
<dbReference type="GO" id="GO:0005615">
    <property type="term" value="C:extracellular space"/>
    <property type="evidence" value="ECO:0007669"/>
    <property type="project" value="TreeGrafter"/>
</dbReference>
<dbReference type="EMBL" id="SRLO01000301">
    <property type="protein sequence ID" value="TNN62078.1"/>
    <property type="molecule type" value="Genomic_DNA"/>
</dbReference>
<dbReference type="PANTHER" id="PTHR16675">
    <property type="entry name" value="MHC CLASS I-RELATED"/>
    <property type="match status" value="1"/>
</dbReference>
<gene>
    <name evidence="3" type="primary">HA1F</name>
    <name evidence="3" type="ORF">EYF80_027669</name>
</gene>
<dbReference type="PANTHER" id="PTHR16675:SF237">
    <property type="entry name" value="MHC CLASS I ANTIGEN TRANSCRIPT VARIANT 1-RELATED"/>
    <property type="match status" value="1"/>
</dbReference>
<organism evidence="3 4">
    <name type="scientific">Liparis tanakae</name>
    <name type="common">Tanaka's snailfish</name>
    <dbReference type="NCBI Taxonomy" id="230148"/>
    <lineage>
        <taxon>Eukaryota</taxon>
        <taxon>Metazoa</taxon>
        <taxon>Chordata</taxon>
        <taxon>Craniata</taxon>
        <taxon>Vertebrata</taxon>
        <taxon>Euteleostomi</taxon>
        <taxon>Actinopterygii</taxon>
        <taxon>Neopterygii</taxon>
        <taxon>Teleostei</taxon>
        <taxon>Neoteleostei</taxon>
        <taxon>Acanthomorphata</taxon>
        <taxon>Eupercaria</taxon>
        <taxon>Perciformes</taxon>
        <taxon>Cottioidei</taxon>
        <taxon>Cottales</taxon>
        <taxon>Liparidae</taxon>
        <taxon>Liparis</taxon>
    </lineage>
</organism>
<dbReference type="InterPro" id="IPR037055">
    <property type="entry name" value="MHC_I-like_Ag-recog_sf"/>
</dbReference>
<evidence type="ECO:0000256" key="1">
    <source>
        <dbReference type="ARBA" id="ARBA00023180"/>
    </source>
</evidence>
<proteinExistence type="predicted"/>
<sequence length="154" mass="17719">MTPSVIHSLKYFLTASSGVPNFPEFVYVGLVDEHLMLHYDSNTKRAEPKQAWMSRVTEEDPQYLKRNTEVSKFNQHVSVVNIDILKKRFNYGFDGEDFLSYDLETESWVAPRQQAVPTKHRNDMLEWSIGIATNVYVDFEAHPCRESGSAPTTT</sequence>
<comment type="caution">
    <text evidence="3">The sequence shown here is derived from an EMBL/GenBank/DDBJ whole genome shotgun (WGS) entry which is preliminary data.</text>
</comment>